<feature type="signal peptide" evidence="7">
    <location>
        <begin position="1"/>
        <end position="18"/>
    </location>
</feature>
<evidence type="ECO:0000256" key="3">
    <source>
        <dbReference type="ARBA" id="ARBA00022825"/>
    </source>
</evidence>
<dbReference type="CDD" id="cd00190">
    <property type="entry name" value="Tryp_SPc"/>
    <property type="match status" value="1"/>
</dbReference>
<dbReference type="PRINTS" id="PR00722">
    <property type="entry name" value="CHYMOTRYPSIN"/>
</dbReference>
<keyword evidence="3 5" id="KW-0720">Serine protease</keyword>
<dbReference type="FunFam" id="2.40.10.10:FF:000003">
    <property type="entry name" value="Transmembrane serine protease 3"/>
    <property type="match status" value="1"/>
</dbReference>
<dbReference type="PROSITE" id="PS00134">
    <property type="entry name" value="TRYPSIN_HIS"/>
    <property type="match status" value="1"/>
</dbReference>
<dbReference type="InterPro" id="IPR018114">
    <property type="entry name" value="TRYPSIN_HIS"/>
</dbReference>
<keyword evidence="1 5" id="KW-0645">Protease</keyword>
<evidence type="ECO:0000256" key="5">
    <source>
        <dbReference type="RuleBase" id="RU363034"/>
    </source>
</evidence>
<dbReference type="InterPro" id="IPR043504">
    <property type="entry name" value="Peptidase_S1_PA_chymotrypsin"/>
</dbReference>
<keyword evidence="2 5" id="KW-0378">Hydrolase</keyword>
<gene>
    <name evidence="9" type="ORF">KP79_PYT06338</name>
</gene>
<keyword evidence="9" id="KW-0812">Transmembrane</keyword>
<keyword evidence="7" id="KW-0732">Signal</keyword>
<accession>A0A210QLG7</accession>
<proteinExistence type="predicted"/>
<dbReference type="PANTHER" id="PTHR24252">
    <property type="entry name" value="ACROSIN-RELATED"/>
    <property type="match status" value="1"/>
</dbReference>
<dbReference type="Pfam" id="PF00089">
    <property type="entry name" value="Trypsin"/>
    <property type="match status" value="1"/>
</dbReference>
<dbReference type="GO" id="GO:0006508">
    <property type="term" value="P:proteolysis"/>
    <property type="evidence" value="ECO:0007669"/>
    <property type="project" value="UniProtKB-KW"/>
</dbReference>
<organism evidence="9 10">
    <name type="scientific">Mizuhopecten yessoensis</name>
    <name type="common">Japanese scallop</name>
    <name type="synonym">Patinopecten yessoensis</name>
    <dbReference type="NCBI Taxonomy" id="6573"/>
    <lineage>
        <taxon>Eukaryota</taxon>
        <taxon>Metazoa</taxon>
        <taxon>Spiralia</taxon>
        <taxon>Lophotrochozoa</taxon>
        <taxon>Mollusca</taxon>
        <taxon>Bivalvia</taxon>
        <taxon>Autobranchia</taxon>
        <taxon>Pteriomorphia</taxon>
        <taxon>Pectinida</taxon>
        <taxon>Pectinoidea</taxon>
        <taxon>Pectinidae</taxon>
        <taxon>Mizuhopecten</taxon>
    </lineage>
</organism>
<evidence type="ECO:0000256" key="2">
    <source>
        <dbReference type="ARBA" id="ARBA00022801"/>
    </source>
</evidence>
<reference evidence="9 10" key="1">
    <citation type="journal article" date="2017" name="Nat. Ecol. Evol.">
        <title>Scallop genome provides insights into evolution of bilaterian karyotype and development.</title>
        <authorList>
            <person name="Wang S."/>
            <person name="Zhang J."/>
            <person name="Jiao W."/>
            <person name="Li J."/>
            <person name="Xun X."/>
            <person name="Sun Y."/>
            <person name="Guo X."/>
            <person name="Huan P."/>
            <person name="Dong B."/>
            <person name="Zhang L."/>
            <person name="Hu X."/>
            <person name="Sun X."/>
            <person name="Wang J."/>
            <person name="Zhao C."/>
            <person name="Wang Y."/>
            <person name="Wang D."/>
            <person name="Huang X."/>
            <person name="Wang R."/>
            <person name="Lv J."/>
            <person name="Li Y."/>
            <person name="Zhang Z."/>
            <person name="Liu B."/>
            <person name="Lu W."/>
            <person name="Hui Y."/>
            <person name="Liang J."/>
            <person name="Zhou Z."/>
            <person name="Hou R."/>
            <person name="Li X."/>
            <person name="Liu Y."/>
            <person name="Li H."/>
            <person name="Ning X."/>
            <person name="Lin Y."/>
            <person name="Zhao L."/>
            <person name="Xing Q."/>
            <person name="Dou J."/>
            <person name="Li Y."/>
            <person name="Mao J."/>
            <person name="Guo H."/>
            <person name="Dou H."/>
            <person name="Li T."/>
            <person name="Mu C."/>
            <person name="Jiang W."/>
            <person name="Fu Q."/>
            <person name="Fu X."/>
            <person name="Miao Y."/>
            <person name="Liu J."/>
            <person name="Yu Q."/>
            <person name="Li R."/>
            <person name="Liao H."/>
            <person name="Li X."/>
            <person name="Kong Y."/>
            <person name="Jiang Z."/>
            <person name="Chourrout D."/>
            <person name="Li R."/>
            <person name="Bao Z."/>
        </authorList>
    </citation>
    <scope>NUCLEOTIDE SEQUENCE [LARGE SCALE GENOMIC DNA]</scope>
    <source>
        <strain evidence="9 10">PY_sf001</strain>
    </source>
</reference>
<evidence type="ECO:0000256" key="6">
    <source>
        <dbReference type="SAM" id="MobiDB-lite"/>
    </source>
</evidence>
<feature type="chain" id="PRO_5013075177" evidence="7">
    <location>
        <begin position="19"/>
        <end position="426"/>
    </location>
</feature>
<evidence type="ECO:0000256" key="1">
    <source>
        <dbReference type="ARBA" id="ARBA00022670"/>
    </source>
</evidence>
<dbReference type="OrthoDB" id="6052809at2759"/>
<feature type="region of interest" description="Disordered" evidence="6">
    <location>
        <begin position="105"/>
        <end position="124"/>
    </location>
</feature>
<dbReference type="InterPro" id="IPR001314">
    <property type="entry name" value="Peptidase_S1A"/>
</dbReference>
<dbReference type="SMART" id="SM00020">
    <property type="entry name" value="Tryp_SPc"/>
    <property type="match status" value="1"/>
</dbReference>
<dbReference type="AlphaFoldDB" id="A0A210QLG7"/>
<keyword evidence="10" id="KW-1185">Reference proteome</keyword>
<dbReference type="PROSITE" id="PS50240">
    <property type="entry name" value="TRYPSIN_DOM"/>
    <property type="match status" value="1"/>
</dbReference>
<dbReference type="STRING" id="6573.A0A210QLG7"/>
<evidence type="ECO:0000313" key="9">
    <source>
        <dbReference type="EMBL" id="OWF49582.1"/>
    </source>
</evidence>
<comment type="caution">
    <text evidence="9">The sequence shown here is derived from an EMBL/GenBank/DDBJ whole genome shotgun (WGS) entry which is preliminary data.</text>
</comment>
<evidence type="ECO:0000256" key="7">
    <source>
        <dbReference type="SAM" id="SignalP"/>
    </source>
</evidence>
<evidence type="ECO:0000259" key="8">
    <source>
        <dbReference type="PROSITE" id="PS50240"/>
    </source>
</evidence>
<dbReference type="InterPro" id="IPR009003">
    <property type="entry name" value="Peptidase_S1_PA"/>
</dbReference>
<dbReference type="PROSITE" id="PS00135">
    <property type="entry name" value="TRYPSIN_SER"/>
    <property type="match status" value="1"/>
</dbReference>
<dbReference type="InterPro" id="IPR033116">
    <property type="entry name" value="TRYPSIN_SER"/>
</dbReference>
<dbReference type="Proteomes" id="UP000242188">
    <property type="component" value="Unassembled WGS sequence"/>
</dbReference>
<dbReference type="SUPFAM" id="SSF50494">
    <property type="entry name" value="Trypsin-like serine proteases"/>
    <property type="match status" value="1"/>
</dbReference>
<dbReference type="GO" id="GO:0004252">
    <property type="term" value="F:serine-type endopeptidase activity"/>
    <property type="evidence" value="ECO:0007669"/>
    <property type="project" value="InterPro"/>
</dbReference>
<keyword evidence="9" id="KW-0472">Membrane</keyword>
<dbReference type="InterPro" id="IPR001254">
    <property type="entry name" value="Trypsin_dom"/>
</dbReference>
<name>A0A210QLG7_MIZYE</name>
<dbReference type="Gene3D" id="2.40.10.10">
    <property type="entry name" value="Trypsin-like serine proteases"/>
    <property type="match status" value="1"/>
</dbReference>
<keyword evidence="4" id="KW-1015">Disulfide bond</keyword>
<feature type="domain" description="Peptidase S1" evidence="8">
    <location>
        <begin position="162"/>
        <end position="421"/>
    </location>
</feature>
<evidence type="ECO:0000256" key="4">
    <source>
        <dbReference type="ARBA" id="ARBA00023157"/>
    </source>
</evidence>
<protein>
    <submittedName>
        <fullName evidence="9">Transmembrane protease serine 9</fullName>
    </submittedName>
</protein>
<dbReference type="EMBL" id="NEDP02003067">
    <property type="protein sequence ID" value="OWF49582.1"/>
    <property type="molecule type" value="Genomic_DNA"/>
</dbReference>
<evidence type="ECO:0000313" key="10">
    <source>
        <dbReference type="Proteomes" id="UP000242188"/>
    </source>
</evidence>
<dbReference type="PANTHER" id="PTHR24252:SF7">
    <property type="entry name" value="HYALIN"/>
    <property type="match status" value="1"/>
</dbReference>
<sequence>MLVFAGYTALCCLLSVSGRTIHLPHTFSGDIFHHGLHGHTAHTTHLTSGLWQYLLSHFGHSQHHPHSHHTHSTDQEVINSEVNITSGTIKPETQPTQGNEIPEVSNTVPGSGIPEVGTDQSVTTGSIDERQSFGRWKDQWLLNHLSTCGDQPIEPVFPTNRIIGGRQAVDGSWPWMVSFYSKTIRQHVCAGTIIDSKWIVSAAHCFVEFQLIFHHIPDIKDDLEVRVGLYNNTASTADQYMQTYHADHILVHPEFELDILDNDIALVHLDTPISFTDHAQPVCLFGQDAKGEDKCIITGWGRQKKPVPASGGLPKLDPSAWPNILKQAAVPILDHTDCGELYMDKLTSHMICAGYLDGRVDACNGDSGGPLLCQQTRDGRWSLTGITSWGGTDYKGCAEADLPGVYTKVSGYYHWVLASMYSLRRL</sequence>